<keyword evidence="2" id="KW-1185">Reference proteome</keyword>
<evidence type="ECO:0000313" key="1">
    <source>
        <dbReference type="EMBL" id="ODR98459.1"/>
    </source>
</evidence>
<name>A0A1E3VY68_9HYPH</name>
<sequence>METPCVNICMLDPQSGLCIGCGRSGDEIAGWAGMTPAERRAIMDTLPERLKRLEEEAAPSEAAS</sequence>
<dbReference type="AlphaFoldDB" id="A0A1E3VY68"/>
<organism evidence="1 2">
    <name type="scientific">Methyloceanibacter methanicus</name>
    <dbReference type="NCBI Taxonomy" id="1774968"/>
    <lineage>
        <taxon>Bacteria</taxon>
        <taxon>Pseudomonadati</taxon>
        <taxon>Pseudomonadota</taxon>
        <taxon>Alphaproteobacteria</taxon>
        <taxon>Hyphomicrobiales</taxon>
        <taxon>Hyphomicrobiaceae</taxon>
        <taxon>Methyloceanibacter</taxon>
    </lineage>
</organism>
<dbReference type="RefSeq" id="WP_069437913.1">
    <property type="nucleotide sequence ID" value="NZ_LPWG01000013.1"/>
</dbReference>
<protein>
    <recommendedName>
        <fullName evidence="3">Fe-S oxidoreductase</fullName>
    </recommendedName>
</protein>
<evidence type="ECO:0000313" key="2">
    <source>
        <dbReference type="Proteomes" id="UP000094501"/>
    </source>
</evidence>
<gene>
    <name evidence="1" type="ORF">AUC68_08480</name>
</gene>
<dbReference type="EMBL" id="LPWG01000013">
    <property type="protein sequence ID" value="ODR98459.1"/>
    <property type="molecule type" value="Genomic_DNA"/>
</dbReference>
<dbReference type="STRING" id="1774968.AUC68_08480"/>
<dbReference type="InterPro" id="IPR010710">
    <property type="entry name" value="DUF1289"/>
</dbReference>
<dbReference type="PANTHER" id="PTHR35175">
    <property type="entry name" value="DUF1289 DOMAIN-CONTAINING PROTEIN"/>
    <property type="match status" value="1"/>
</dbReference>
<dbReference type="Pfam" id="PF06945">
    <property type="entry name" value="DUF1289"/>
    <property type="match status" value="1"/>
</dbReference>
<evidence type="ECO:0008006" key="3">
    <source>
        <dbReference type="Google" id="ProtNLM"/>
    </source>
</evidence>
<dbReference type="OrthoDB" id="9811423at2"/>
<reference evidence="1 2" key="1">
    <citation type="journal article" date="2016" name="Environ. Microbiol.">
        <title>New Methyloceanibacter diversity from North Sea sediments includes methanotroph containing solely the soluble methane monooxygenase.</title>
        <authorList>
            <person name="Vekeman B."/>
            <person name="Kerckhof F.M."/>
            <person name="Cremers G."/>
            <person name="de Vos P."/>
            <person name="Vandamme P."/>
            <person name="Boon N."/>
            <person name="Op den Camp H.J."/>
            <person name="Heylen K."/>
        </authorList>
    </citation>
    <scope>NUCLEOTIDE SEQUENCE [LARGE SCALE GENOMIC DNA]</scope>
    <source>
        <strain evidence="1 2">R-67174</strain>
    </source>
</reference>
<dbReference type="Proteomes" id="UP000094501">
    <property type="component" value="Unassembled WGS sequence"/>
</dbReference>
<comment type="caution">
    <text evidence="1">The sequence shown here is derived from an EMBL/GenBank/DDBJ whole genome shotgun (WGS) entry which is preliminary data.</text>
</comment>
<accession>A0A1E3VY68</accession>
<dbReference type="PANTHER" id="PTHR35175:SF2">
    <property type="entry name" value="DUF1289 DOMAIN-CONTAINING PROTEIN"/>
    <property type="match status" value="1"/>
</dbReference>
<proteinExistence type="predicted"/>